<accession>A0ABM1ZMY7</accession>
<protein>
    <recommendedName>
        <fullName evidence="5">BZIP domain-containing protein</fullName>
    </recommendedName>
</protein>
<dbReference type="EnsemblMetazoa" id="AALFPA23_020046.R29523">
    <property type="protein sequence ID" value="AALFPA23_020046.P29523"/>
    <property type="gene ID" value="AALFPA23_020046"/>
</dbReference>
<dbReference type="GeneID" id="134287587"/>
<evidence type="ECO:0008006" key="5">
    <source>
        <dbReference type="Google" id="ProtNLM"/>
    </source>
</evidence>
<feature type="coiled-coil region" evidence="1">
    <location>
        <begin position="321"/>
        <end position="372"/>
    </location>
</feature>
<dbReference type="RefSeq" id="XP_062705643.1">
    <property type="nucleotide sequence ID" value="XM_062849659.1"/>
</dbReference>
<keyword evidence="4" id="KW-1185">Reference proteome</keyword>
<proteinExistence type="predicted"/>
<evidence type="ECO:0000256" key="1">
    <source>
        <dbReference type="SAM" id="Coils"/>
    </source>
</evidence>
<feature type="compositionally biased region" description="Polar residues" evidence="2">
    <location>
        <begin position="288"/>
        <end position="304"/>
    </location>
</feature>
<evidence type="ECO:0000313" key="4">
    <source>
        <dbReference type="Proteomes" id="UP000069940"/>
    </source>
</evidence>
<feature type="region of interest" description="Disordered" evidence="2">
    <location>
        <begin position="251"/>
        <end position="319"/>
    </location>
</feature>
<sequence length="399" mass="44375">MPPKKKNASSKNPKTAGANNRQTKRVKECANDGEKGIRTRAKTSNQHYLKNALEAAMVDINGEAYAAGGLNFVATNSIRLSEEQDRFMNTDPLDLSLKESSFRQQTQTNIQGLIDEVKHLTVEAPDDPLRRLSQKRAFYEVDDLPSDDSEDMQFDTQAKAAQGTTDTAHCSYDDIEDVDDNDVVESSQPTIVATKKVPSQRRGLVAEIAREIALLTHDVSNPIEESTQMRHNADPDADREALPHVPDVWSLEEWRPPRPGTPKADTVPEPGTSKAGAVPDARIIPTFSVESAATGNEAEVSSVSNKRKEGSKHQQEGGKYRKKYLALMRKYREKCEALKKQKEKNQKQLLKIAELKDLLVFANVEAKKAQLDPNAKHVSDIVHSIANGILFTSFIQLFF</sequence>
<evidence type="ECO:0000313" key="3">
    <source>
        <dbReference type="EnsemblMetazoa" id="AALFPA23_020046.P29523"/>
    </source>
</evidence>
<dbReference type="Proteomes" id="UP000069940">
    <property type="component" value="Unassembled WGS sequence"/>
</dbReference>
<feature type="region of interest" description="Disordered" evidence="2">
    <location>
        <begin position="1"/>
        <end position="34"/>
    </location>
</feature>
<organism evidence="3 4">
    <name type="scientific">Aedes albopictus</name>
    <name type="common">Asian tiger mosquito</name>
    <name type="synonym">Stegomyia albopicta</name>
    <dbReference type="NCBI Taxonomy" id="7160"/>
    <lineage>
        <taxon>Eukaryota</taxon>
        <taxon>Metazoa</taxon>
        <taxon>Ecdysozoa</taxon>
        <taxon>Arthropoda</taxon>
        <taxon>Hexapoda</taxon>
        <taxon>Insecta</taxon>
        <taxon>Pterygota</taxon>
        <taxon>Neoptera</taxon>
        <taxon>Endopterygota</taxon>
        <taxon>Diptera</taxon>
        <taxon>Nematocera</taxon>
        <taxon>Culicoidea</taxon>
        <taxon>Culicidae</taxon>
        <taxon>Culicinae</taxon>
        <taxon>Aedini</taxon>
        <taxon>Aedes</taxon>
        <taxon>Stegomyia</taxon>
    </lineage>
</organism>
<reference evidence="3" key="2">
    <citation type="submission" date="2025-05" db="UniProtKB">
        <authorList>
            <consortium name="EnsemblMetazoa"/>
        </authorList>
    </citation>
    <scope>IDENTIFICATION</scope>
    <source>
        <strain evidence="3">Foshan</strain>
    </source>
</reference>
<name>A0ABM1ZMY7_AEDAL</name>
<keyword evidence="1" id="KW-0175">Coiled coil</keyword>
<feature type="compositionally biased region" description="Basic and acidic residues" evidence="2">
    <location>
        <begin position="306"/>
        <end position="319"/>
    </location>
</feature>
<evidence type="ECO:0000256" key="2">
    <source>
        <dbReference type="SAM" id="MobiDB-lite"/>
    </source>
</evidence>
<reference evidence="4" key="1">
    <citation type="journal article" date="2015" name="Proc. Natl. Acad. Sci. U.S.A.">
        <title>Genome sequence of the Asian Tiger mosquito, Aedes albopictus, reveals insights into its biology, genetics, and evolution.</title>
        <authorList>
            <person name="Chen X.G."/>
            <person name="Jiang X."/>
            <person name="Gu J."/>
            <person name="Xu M."/>
            <person name="Wu Y."/>
            <person name="Deng Y."/>
            <person name="Zhang C."/>
            <person name="Bonizzoni M."/>
            <person name="Dermauw W."/>
            <person name="Vontas J."/>
            <person name="Armbruster P."/>
            <person name="Huang X."/>
            <person name="Yang Y."/>
            <person name="Zhang H."/>
            <person name="He W."/>
            <person name="Peng H."/>
            <person name="Liu Y."/>
            <person name="Wu K."/>
            <person name="Chen J."/>
            <person name="Lirakis M."/>
            <person name="Topalis P."/>
            <person name="Van Leeuwen T."/>
            <person name="Hall A.B."/>
            <person name="Jiang X."/>
            <person name="Thorpe C."/>
            <person name="Mueller R.L."/>
            <person name="Sun C."/>
            <person name="Waterhouse R.M."/>
            <person name="Yan G."/>
            <person name="Tu Z.J."/>
            <person name="Fang X."/>
            <person name="James A.A."/>
        </authorList>
    </citation>
    <scope>NUCLEOTIDE SEQUENCE [LARGE SCALE GENOMIC DNA]</scope>
    <source>
        <strain evidence="4">Foshan</strain>
    </source>
</reference>
<feature type="compositionally biased region" description="Basic and acidic residues" evidence="2">
    <location>
        <begin position="25"/>
        <end position="34"/>
    </location>
</feature>